<name>A0A5S9R9F0_MYCVN</name>
<keyword evidence="2" id="KW-1185">Reference proteome</keyword>
<accession>A0A5S9R9F0</accession>
<dbReference type="Proteomes" id="UP000430146">
    <property type="component" value="Unassembled WGS sequence"/>
</dbReference>
<proteinExistence type="predicted"/>
<dbReference type="RefSeq" id="WP_159234375.1">
    <property type="nucleotide sequence ID" value="NZ_CACSIP010000045.1"/>
</dbReference>
<gene>
    <name evidence="1" type="ORF">AELLOGFF_01675</name>
</gene>
<sequence length="48" mass="5258">MTDLLAVLVLIGVPASVLLTVRMINLRSEREPALIVGEPDFPDVSQLR</sequence>
<reference evidence="1 2" key="1">
    <citation type="submission" date="2019-11" db="EMBL/GenBank/DDBJ databases">
        <authorList>
            <person name="Holert J."/>
        </authorList>
    </citation>
    <scope>NUCLEOTIDE SEQUENCE [LARGE SCALE GENOMIC DNA]</scope>
    <source>
        <strain evidence="1">BC8_1</strain>
    </source>
</reference>
<protein>
    <submittedName>
        <fullName evidence="1">Uncharacterized protein</fullName>
    </submittedName>
</protein>
<dbReference type="EMBL" id="CACSIP010000045">
    <property type="protein sequence ID" value="CAA0132229.1"/>
    <property type="molecule type" value="Genomic_DNA"/>
</dbReference>
<evidence type="ECO:0000313" key="2">
    <source>
        <dbReference type="Proteomes" id="UP000430146"/>
    </source>
</evidence>
<organism evidence="1 2">
    <name type="scientific">Mycolicibacterium vanbaalenii</name>
    <name type="common">Mycobacterium vanbaalenii</name>
    <dbReference type="NCBI Taxonomy" id="110539"/>
    <lineage>
        <taxon>Bacteria</taxon>
        <taxon>Bacillati</taxon>
        <taxon>Actinomycetota</taxon>
        <taxon>Actinomycetes</taxon>
        <taxon>Mycobacteriales</taxon>
        <taxon>Mycobacteriaceae</taxon>
        <taxon>Mycolicibacterium</taxon>
    </lineage>
</organism>
<dbReference type="AlphaFoldDB" id="A0A5S9R9F0"/>
<evidence type="ECO:0000313" key="1">
    <source>
        <dbReference type="EMBL" id="CAA0132229.1"/>
    </source>
</evidence>